<proteinExistence type="predicted"/>
<keyword evidence="2" id="KW-1185">Reference proteome</keyword>
<protein>
    <submittedName>
        <fullName evidence="1">Protein FAR1-RELATED SEQUENCE</fullName>
    </submittedName>
</protein>
<evidence type="ECO:0000313" key="2">
    <source>
        <dbReference type="Proteomes" id="UP001604336"/>
    </source>
</evidence>
<gene>
    <name evidence="1" type="ORF">Adt_39421</name>
</gene>
<dbReference type="Proteomes" id="UP001604336">
    <property type="component" value="Unassembled WGS sequence"/>
</dbReference>
<comment type="caution">
    <text evidence="1">The sequence shown here is derived from an EMBL/GenBank/DDBJ whole genome shotgun (WGS) entry which is preliminary data.</text>
</comment>
<evidence type="ECO:0000313" key="1">
    <source>
        <dbReference type="EMBL" id="KAL2471285.1"/>
    </source>
</evidence>
<name>A0ABD1Q511_9LAMI</name>
<organism evidence="1 2">
    <name type="scientific">Abeliophyllum distichum</name>
    <dbReference type="NCBI Taxonomy" id="126358"/>
    <lineage>
        <taxon>Eukaryota</taxon>
        <taxon>Viridiplantae</taxon>
        <taxon>Streptophyta</taxon>
        <taxon>Embryophyta</taxon>
        <taxon>Tracheophyta</taxon>
        <taxon>Spermatophyta</taxon>
        <taxon>Magnoliopsida</taxon>
        <taxon>eudicotyledons</taxon>
        <taxon>Gunneridae</taxon>
        <taxon>Pentapetalae</taxon>
        <taxon>asterids</taxon>
        <taxon>lamiids</taxon>
        <taxon>Lamiales</taxon>
        <taxon>Oleaceae</taxon>
        <taxon>Forsythieae</taxon>
        <taxon>Abeliophyllum</taxon>
    </lineage>
</organism>
<dbReference type="AlphaFoldDB" id="A0ABD1Q511"/>
<accession>A0ABD1Q511</accession>
<sequence>MKLLEKDEETINMLENFRKEDDHSDCDVVAEERTILNPPTMEAKGKTNARLKSNLEKRKRKAKKGEHNQENNGDYQIFSPNFTAFTPSIHHLARGHSNVHFTTMLQDNNDMHYLNKVDEA</sequence>
<reference evidence="2" key="1">
    <citation type="submission" date="2024-07" db="EMBL/GenBank/DDBJ databases">
        <title>Two chromosome-level genome assemblies of Korean endemic species Abeliophyllum distichum and Forsythia ovata (Oleaceae).</title>
        <authorList>
            <person name="Jang H."/>
        </authorList>
    </citation>
    <scope>NUCLEOTIDE SEQUENCE [LARGE SCALE GENOMIC DNA]</scope>
</reference>
<dbReference type="EMBL" id="JBFOLK010000012">
    <property type="protein sequence ID" value="KAL2471285.1"/>
    <property type="molecule type" value="Genomic_DNA"/>
</dbReference>